<evidence type="ECO:0000313" key="14">
    <source>
        <dbReference type="Proteomes" id="UP000663866"/>
    </source>
</evidence>
<evidence type="ECO:0000256" key="4">
    <source>
        <dbReference type="ARBA" id="ARBA00022679"/>
    </source>
</evidence>
<dbReference type="SUPFAM" id="SSF52374">
    <property type="entry name" value="Nucleotidylyl transferase"/>
    <property type="match status" value="1"/>
</dbReference>
<dbReference type="GO" id="GO:0006646">
    <property type="term" value="P:phosphatidylethanolamine biosynthetic process"/>
    <property type="evidence" value="ECO:0007669"/>
    <property type="project" value="InterPro"/>
</dbReference>
<evidence type="ECO:0000256" key="2">
    <source>
        <dbReference type="ARBA" id="ARBA00010101"/>
    </source>
</evidence>
<evidence type="ECO:0000256" key="7">
    <source>
        <dbReference type="ARBA" id="ARBA00023209"/>
    </source>
</evidence>
<dbReference type="AlphaFoldDB" id="A0A821M6T7"/>
<dbReference type="PANTHER" id="PTHR45780">
    <property type="entry name" value="ETHANOLAMINE-PHOSPHATE CYTIDYLYLTRANSFERASE"/>
    <property type="match status" value="1"/>
</dbReference>
<feature type="non-terminal residue" evidence="13">
    <location>
        <position position="1"/>
    </location>
</feature>
<dbReference type="NCBIfam" id="TIGR00125">
    <property type="entry name" value="cyt_tran_rel"/>
    <property type="match status" value="1"/>
</dbReference>
<comment type="pathway">
    <text evidence="9">Phospholipid metabolism; phosphatidylethanolamine biosynthesis; phosphatidylethanolamine from ethanolamine: step 2/3.</text>
</comment>
<feature type="domain" description="Cytidyltransferase-like" evidence="12">
    <location>
        <begin position="1"/>
        <end position="35"/>
    </location>
</feature>
<proteinExistence type="inferred from homology"/>
<keyword evidence="4" id="KW-0808">Transferase</keyword>
<dbReference type="EC" id="2.7.7.14" evidence="10"/>
<evidence type="ECO:0000256" key="10">
    <source>
        <dbReference type="ARBA" id="ARBA00024221"/>
    </source>
</evidence>
<sequence>YDMVHYGHANACRQAKRMGNYLIVGIHSDGSSAYKSQHRE</sequence>
<keyword evidence="7" id="KW-0594">Phospholipid biosynthesis</keyword>
<reference evidence="13" key="1">
    <citation type="submission" date="2021-02" db="EMBL/GenBank/DDBJ databases">
        <authorList>
            <person name="Nowell W R."/>
        </authorList>
    </citation>
    <scope>NUCLEOTIDE SEQUENCE</scope>
</reference>
<evidence type="ECO:0000256" key="11">
    <source>
        <dbReference type="ARBA" id="ARBA00031473"/>
    </source>
</evidence>
<dbReference type="InterPro" id="IPR004821">
    <property type="entry name" value="Cyt_trans-like"/>
</dbReference>
<organism evidence="13 14">
    <name type="scientific">Rotaria magnacalcarata</name>
    <dbReference type="NCBI Taxonomy" id="392030"/>
    <lineage>
        <taxon>Eukaryota</taxon>
        <taxon>Metazoa</taxon>
        <taxon>Spiralia</taxon>
        <taxon>Gnathifera</taxon>
        <taxon>Rotifera</taxon>
        <taxon>Eurotatoria</taxon>
        <taxon>Bdelloidea</taxon>
        <taxon>Philodinida</taxon>
        <taxon>Philodinidae</taxon>
        <taxon>Rotaria</taxon>
    </lineage>
</organism>
<keyword evidence="5" id="KW-0548">Nucleotidyltransferase</keyword>
<comment type="caution">
    <text evidence="13">The sequence shown here is derived from an EMBL/GenBank/DDBJ whole genome shotgun (WGS) entry which is preliminary data.</text>
</comment>
<name>A0A821M6T7_9BILA</name>
<dbReference type="GO" id="GO:0004306">
    <property type="term" value="F:ethanolamine-phosphate cytidylyltransferase activity"/>
    <property type="evidence" value="ECO:0007669"/>
    <property type="project" value="UniProtKB-EC"/>
</dbReference>
<evidence type="ECO:0000256" key="9">
    <source>
        <dbReference type="ARBA" id="ARBA00024191"/>
    </source>
</evidence>
<keyword evidence="3" id="KW-0444">Lipid biosynthesis</keyword>
<evidence type="ECO:0000313" key="13">
    <source>
        <dbReference type="EMBL" id="CAF4762148.1"/>
    </source>
</evidence>
<keyword evidence="14" id="KW-1185">Reference proteome</keyword>
<gene>
    <name evidence="13" type="ORF">OVN521_LOCUS50525</name>
</gene>
<dbReference type="Pfam" id="PF01467">
    <property type="entry name" value="CTP_transf_like"/>
    <property type="match status" value="1"/>
</dbReference>
<dbReference type="PANTHER" id="PTHR45780:SF2">
    <property type="entry name" value="ETHANOLAMINE-PHOSPHATE CYTIDYLYLTRANSFERASE"/>
    <property type="match status" value="1"/>
</dbReference>
<dbReference type="GO" id="GO:0005737">
    <property type="term" value="C:cytoplasm"/>
    <property type="evidence" value="ECO:0007669"/>
    <property type="project" value="TreeGrafter"/>
</dbReference>
<comment type="pathway">
    <text evidence="1">Lipid metabolism.</text>
</comment>
<comment type="similarity">
    <text evidence="2">Belongs to the cytidylyltransferase family.</text>
</comment>
<protein>
    <recommendedName>
        <fullName evidence="10">ethanolamine-phosphate cytidylyltransferase</fullName>
        <ecNumber evidence="10">2.7.7.14</ecNumber>
    </recommendedName>
    <alternativeName>
        <fullName evidence="11">CTP:phosphoethanolamine cytidylyltransferase</fullName>
    </alternativeName>
</protein>
<evidence type="ECO:0000256" key="1">
    <source>
        <dbReference type="ARBA" id="ARBA00005189"/>
    </source>
</evidence>
<evidence type="ECO:0000256" key="6">
    <source>
        <dbReference type="ARBA" id="ARBA00023098"/>
    </source>
</evidence>
<evidence type="ECO:0000259" key="12">
    <source>
        <dbReference type="Pfam" id="PF01467"/>
    </source>
</evidence>
<evidence type="ECO:0000256" key="5">
    <source>
        <dbReference type="ARBA" id="ARBA00022695"/>
    </source>
</evidence>
<dbReference type="Gene3D" id="3.40.50.620">
    <property type="entry name" value="HUPs"/>
    <property type="match status" value="1"/>
</dbReference>
<dbReference type="InterPro" id="IPR044608">
    <property type="entry name" value="Ect1/PCYT2"/>
</dbReference>
<accession>A0A821M6T7</accession>
<dbReference type="InterPro" id="IPR014729">
    <property type="entry name" value="Rossmann-like_a/b/a_fold"/>
</dbReference>
<dbReference type="Proteomes" id="UP000663866">
    <property type="component" value="Unassembled WGS sequence"/>
</dbReference>
<keyword evidence="6" id="KW-0443">Lipid metabolism</keyword>
<evidence type="ECO:0000256" key="3">
    <source>
        <dbReference type="ARBA" id="ARBA00022516"/>
    </source>
</evidence>
<evidence type="ECO:0000256" key="8">
    <source>
        <dbReference type="ARBA" id="ARBA00023264"/>
    </source>
</evidence>
<dbReference type="EMBL" id="CAJOBG010116743">
    <property type="protein sequence ID" value="CAF4762148.1"/>
    <property type="molecule type" value="Genomic_DNA"/>
</dbReference>
<keyword evidence="8" id="KW-1208">Phospholipid metabolism</keyword>